<evidence type="ECO:0000313" key="1">
    <source>
        <dbReference type="EMBL" id="KAJ1110593.1"/>
    </source>
</evidence>
<dbReference type="EMBL" id="JANPWB010000013">
    <property type="protein sequence ID" value="KAJ1110593.1"/>
    <property type="molecule type" value="Genomic_DNA"/>
</dbReference>
<keyword evidence="2" id="KW-1185">Reference proteome</keyword>
<proteinExistence type="predicted"/>
<accession>A0AAV7NBN3</accession>
<name>A0AAV7NBN3_PLEWA</name>
<organism evidence="1 2">
    <name type="scientific">Pleurodeles waltl</name>
    <name type="common">Iberian ribbed newt</name>
    <dbReference type="NCBI Taxonomy" id="8319"/>
    <lineage>
        <taxon>Eukaryota</taxon>
        <taxon>Metazoa</taxon>
        <taxon>Chordata</taxon>
        <taxon>Craniata</taxon>
        <taxon>Vertebrata</taxon>
        <taxon>Euteleostomi</taxon>
        <taxon>Amphibia</taxon>
        <taxon>Batrachia</taxon>
        <taxon>Caudata</taxon>
        <taxon>Salamandroidea</taxon>
        <taxon>Salamandridae</taxon>
        <taxon>Pleurodelinae</taxon>
        <taxon>Pleurodeles</taxon>
    </lineage>
</organism>
<comment type="caution">
    <text evidence="1">The sequence shown here is derived from an EMBL/GenBank/DDBJ whole genome shotgun (WGS) entry which is preliminary data.</text>
</comment>
<dbReference type="Proteomes" id="UP001066276">
    <property type="component" value="Chromosome 9"/>
</dbReference>
<dbReference type="AlphaFoldDB" id="A0AAV7NBN3"/>
<reference evidence="1" key="1">
    <citation type="journal article" date="2022" name="bioRxiv">
        <title>Sequencing and chromosome-scale assembly of the giantPleurodeles waltlgenome.</title>
        <authorList>
            <person name="Brown T."/>
            <person name="Elewa A."/>
            <person name="Iarovenko S."/>
            <person name="Subramanian E."/>
            <person name="Araus A.J."/>
            <person name="Petzold A."/>
            <person name="Susuki M."/>
            <person name="Suzuki K.-i.T."/>
            <person name="Hayashi T."/>
            <person name="Toyoda A."/>
            <person name="Oliveira C."/>
            <person name="Osipova E."/>
            <person name="Leigh N.D."/>
            <person name="Simon A."/>
            <person name="Yun M.H."/>
        </authorList>
    </citation>
    <scope>NUCLEOTIDE SEQUENCE</scope>
    <source>
        <strain evidence="1">20211129_DDA</strain>
        <tissue evidence="1">Liver</tissue>
    </source>
</reference>
<gene>
    <name evidence="1" type="ORF">NDU88_007943</name>
</gene>
<evidence type="ECO:0000313" key="2">
    <source>
        <dbReference type="Proteomes" id="UP001066276"/>
    </source>
</evidence>
<sequence>MDSLHACKAVHRFILRSGQRCVILLCHKRAMRRFPDGASRIRTVRTKSCCAVSENSDGWVCVVISIGK</sequence>
<protein>
    <submittedName>
        <fullName evidence="1">Uncharacterized protein</fullName>
    </submittedName>
</protein>